<dbReference type="SUPFAM" id="SSF53041">
    <property type="entry name" value="Resolvase-like"/>
    <property type="match status" value="1"/>
</dbReference>
<proteinExistence type="predicted"/>
<feature type="domain" description="Resolvase/invertase-type recombinase catalytic" evidence="1">
    <location>
        <begin position="3"/>
        <end position="151"/>
    </location>
</feature>
<sequence length="460" mass="52829">MIRVATYTRVSTLEQAEEGYSINEQQDKLEKYCELKDWTITQRYSDPGFSGSNIKRPGISELVAAAKQGDFDLVLVYKLDRLSRSQKDTLYLIEDVFQANQVEFVSLSENFDTSTPFGKAMIGILSVFAQLEREQIKERMTMGKIGRAKSGKAMGWSKTPFGYNLVDDVYEVDDFQATVVKRIFSDYLSGESPAIIAKNLNGEGHLGKGKPWSWKTVKDVLMNVIYTGYISFKGELYPGMHKPIIDMETYKKTQTQIEIRRVNADNPRPFRAKYMLSGLLKCHYCGATLRIAVSVNQRTKARSYRYNCPSSHPRKASTYKTKAVCPFKLVYKDEMEKRVIAEIEKLPKNFKQKQEPGVDLDAIKKQIKLIKTKQSKLMDLYLVDGIDMEELNRRNGEFNKQIKGLEQELSATPTKLDVSEMLNRAKNISELTYDEQKKLVKLLINEIEVSNDSIKIHWRF</sequence>
<dbReference type="InterPro" id="IPR036162">
    <property type="entry name" value="Resolvase-like_N_sf"/>
</dbReference>
<accession>A0A6F9Y4E3</accession>
<dbReference type="PROSITE" id="PS51737">
    <property type="entry name" value="RECOMBINASE_DNA_BIND"/>
    <property type="match status" value="1"/>
</dbReference>
<name>A0A6F9Y4E3_9LACO</name>
<feature type="domain" description="Recombinase" evidence="2">
    <location>
        <begin position="160"/>
        <end position="263"/>
    </location>
</feature>
<dbReference type="InterPro" id="IPR011109">
    <property type="entry name" value="DNA_bind_recombinase_dom"/>
</dbReference>
<dbReference type="RefSeq" id="WP_172577144.1">
    <property type="nucleotide sequence ID" value="NZ_BLAP01000030.1"/>
</dbReference>
<dbReference type="Pfam" id="PF13408">
    <property type="entry name" value="Zn_ribbon_recom"/>
    <property type="match status" value="1"/>
</dbReference>
<reference evidence="3" key="1">
    <citation type="submission" date="2019-10" db="EMBL/GenBank/DDBJ databases">
        <title>Lactobacillus agilis SN811 Whole Genome Sequencing Project.</title>
        <authorList>
            <person name="Suzuki S."/>
            <person name="Endo A."/>
            <person name="Maeno S."/>
            <person name="Shiwa Y."/>
            <person name="Matsutani M."/>
            <person name="Kajikawa A."/>
        </authorList>
    </citation>
    <scope>NUCLEOTIDE SEQUENCE</scope>
    <source>
        <strain evidence="3">SN811</strain>
    </source>
</reference>
<evidence type="ECO:0000313" key="3">
    <source>
        <dbReference type="EMBL" id="GET12308.1"/>
    </source>
</evidence>
<dbReference type="Pfam" id="PF00239">
    <property type="entry name" value="Resolvase"/>
    <property type="match status" value="1"/>
</dbReference>
<dbReference type="InterPro" id="IPR038109">
    <property type="entry name" value="DNA_bind_recomb_sf"/>
</dbReference>
<dbReference type="Proteomes" id="UP000494160">
    <property type="component" value="Unassembled WGS sequence"/>
</dbReference>
<comment type="caution">
    <text evidence="3">The sequence shown here is derived from an EMBL/GenBank/DDBJ whole genome shotgun (WGS) entry which is preliminary data.</text>
</comment>
<dbReference type="GO" id="GO:0003677">
    <property type="term" value="F:DNA binding"/>
    <property type="evidence" value="ECO:0007669"/>
    <property type="project" value="InterPro"/>
</dbReference>
<dbReference type="Gene3D" id="3.90.1750.20">
    <property type="entry name" value="Putative Large Serine Recombinase, Chain B, Domain 2"/>
    <property type="match status" value="1"/>
</dbReference>
<dbReference type="SMART" id="SM00857">
    <property type="entry name" value="Resolvase"/>
    <property type="match status" value="1"/>
</dbReference>
<evidence type="ECO:0000259" key="1">
    <source>
        <dbReference type="PROSITE" id="PS51736"/>
    </source>
</evidence>
<dbReference type="InterPro" id="IPR050639">
    <property type="entry name" value="SSR_resolvase"/>
</dbReference>
<dbReference type="Gene3D" id="3.40.50.1390">
    <property type="entry name" value="Resolvase, N-terminal catalytic domain"/>
    <property type="match status" value="1"/>
</dbReference>
<organism evidence="3">
    <name type="scientific">Ligilactobacillus agilis</name>
    <dbReference type="NCBI Taxonomy" id="1601"/>
    <lineage>
        <taxon>Bacteria</taxon>
        <taxon>Bacillati</taxon>
        <taxon>Bacillota</taxon>
        <taxon>Bacilli</taxon>
        <taxon>Lactobacillales</taxon>
        <taxon>Lactobacillaceae</taxon>
        <taxon>Ligilactobacillus</taxon>
    </lineage>
</organism>
<dbReference type="AlphaFoldDB" id="A0A6F9Y4E3"/>
<dbReference type="InterPro" id="IPR006119">
    <property type="entry name" value="Resolv_N"/>
</dbReference>
<gene>
    <name evidence="3" type="ORF">SN811_08080</name>
</gene>
<dbReference type="CDD" id="cd00338">
    <property type="entry name" value="Ser_Recombinase"/>
    <property type="match status" value="1"/>
</dbReference>
<dbReference type="GO" id="GO:0000150">
    <property type="term" value="F:DNA strand exchange activity"/>
    <property type="evidence" value="ECO:0007669"/>
    <property type="project" value="InterPro"/>
</dbReference>
<dbReference type="PANTHER" id="PTHR30461:SF23">
    <property type="entry name" value="DNA RECOMBINASE-RELATED"/>
    <property type="match status" value="1"/>
</dbReference>
<dbReference type="InterPro" id="IPR025827">
    <property type="entry name" value="Zn_ribbon_recom_dom"/>
</dbReference>
<protein>
    <submittedName>
        <fullName evidence="3">Integrase</fullName>
    </submittedName>
</protein>
<dbReference type="PROSITE" id="PS51736">
    <property type="entry name" value="RECOMBINASES_3"/>
    <property type="match status" value="1"/>
</dbReference>
<dbReference type="PANTHER" id="PTHR30461">
    <property type="entry name" value="DNA-INVERTASE FROM LAMBDOID PROPHAGE"/>
    <property type="match status" value="1"/>
</dbReference>
<dbReference type="EMBL" id="BLAP01000030">
    <property type="protein sequence ID" value="GET12308.1"/>
    <property type="molecule type" value="Genomic_DNA"/>
</dbReference>
<evidence type="ECO:0000259" key="2">
    <source>
        <dbReference type="PROSITE" id="PS51737"/>
    </source>
</evidence>
<dbReference type="Pfam" id="PF07508">
    <property type="entry name" value="Recombinase"/>
    <property type="match status" value="1"/>
</dbReference>